<feature type="region of interest" description="Disordered" evidence="1">
    <location>
        <begin position="82"/>
        <end position="117"/>
    </location>
</feature>
<evidence type="ECO:0000313" key="4">
    <source>
        <dbReference type="Proteomes" id="UP000419144"/>
    </source>
</evidence>
<dbReference type="EMBL" id="BLBS01000056">
    <property type="protein sequence ID" value="GET92833.1"/>
    <property type="molecule type" value="Genomic_DNA"/>
</dbReference>
<dbReference type="InterPro" id="IPR018247">
    <property type="entry name" value="EF_Hand_1_Ca_BS"/>
</dbReference>
<dbReference type="PROSITE" id="PS00018">
    <property type="entry name" value="EF_HAND_1"/>
    <property type="match status" value="1"/>
</dbReference>
<organism evidence="3 4">
    <name type="scientific">Leishmania tarentolae</name>
    <name type="common">Sauroleishmania tarentolae</name>
    <dbReference type="NCBI Taxonomy" id="5689"/>
    <lineage>
        <taxon>Eukaryota</taxon>
        <taxon>Discoba</taxon>
        <taxon>Euglenozoa</taxon>
        <taxon>Kinetoplastea</taxon>
        <taxon>Metakinetoplastina</taxon>
        <taxon>Trypanosomatida</taxon>
        <taxon>Trypanosomatidae</taxon>
        <taxon>Leishmaniinae</taxon>
        <taxon>Leishmania</taxon>
        <taxon>lizard Leishmania</taxon>
    </lineage>
</organism>
<evidence type="ECO:0000313" key="3">
    <source>
        <dbReference type="EMBL" id="GET92833.1"/>
    </source>
</evidence>
<dbReference type="PROSITE" id="PS50222">
    <property type="entry name" value="EF_HAND_2"/>
    <property type="match status" value="1"/>
</dbReference>
<dbReference type="OrthoDB" id="272262at2759"/>
<keyword evidence="4" id="KW-1185">Reference proteome</keyword>
<sequence length="268" mass="28918">MFRSWGELTSCASEVFDLFAEPLPEASGVNRAAPSQDVAVPADVGLRRVGLECAFYVLFGRYPTPSLIADCFAMSLPSPSPARGDSSAPPLQSPPVVQGGRVTHSKSNSPFDPPNDAQLSRTGGKCFVTRPAFQRFVTLCAEEEGDGFVTEQRQGDAASDAAAAAFSVDCKSAVQLQWWRQFQSVAGPKGFMTADDLCGIHLEGPFADVQEVLAAQSPVCASNCSTASQQKLSRTRQVPLVQHIFWILDRDHDGSVCFEDVQPYLRGR</sequence>
<dbReference type="VEuPathDB" id="TriTrypDB:LtaPh_3531800"/>
<name>A0A640KT94_LEITA</name>
<feature type="domain" description="EF-hand" evidence="2">
    <location>
        <begin position="236"/>
        <end position="268"/>
    </location>
</feature>
<dbReference type="AlphaFoldDB" id="A0A640KT94"/>
<comment type="caution">
    <text evidence="3">The sequence shown here is derived from an EMBL/GenBank/DDBJ whole genome shotgun (WGS) entry which is preliminary data.</text>
</comment>
<dbReference type="GO" id="GO:0005509">
    <property type="term" value="F:calcium ion binding"/>
    <property type="evidence" value="ECO:0007669"/>
    <property type="project" value="InterPro"/>
</dbReference>
<reference evidence="3" key="1">
    <citation type="submission" date="2019-11" db="EMBL/GenBank/DDBJ databases">
        <title>Leishmania tarentolae CDS.</title>
        <authorList>
            <person name="Goto Y."/>
            <person name="Yamagishi J."/>
        </authorList>
    </citation>
    <scope>NUCLEOTIDE SEQUENCE [LARGE SCALE GENOMIC DNA]</scope>
    <source>
        <strain evidence="3">Parrot Tar II</strain>
    </source>
</reference>
<protein>
    <submittedName>
        <fullName evidence="3">Unspecified product</fullName>
    </submittedName>
</protein>
<gene>
    <name evidence="3" type="ORF">LtaPh_3531800</name>
</gene>
<dbReference type="InterPro" id="IPR002048">
    <property type="entry name" value="EF_hand_dom"/>
</dbReference>
<dbReference type="Proteomes" id="UP000419144">
    <property type="component" value="Unassembled WGS sequence"/>
</dbReference>
<evidence type="ECO:0000256" key="1">
    <source>
        <dbReference type="SAM" id="MobiDB-lite"/>
    </source>
</evidence>
<evidence type="ECO:0000259" key="2">
    <source>
        <dbReference type="PROSITE" id="PS50222"/>
    </source>
</evidence>
<proteinExistence type="predicted"/>
<accession>A0A640KT94</accession>